<evidence type="ECO:0000313" key="3">
    <source>
        <dbReference type="EMBL" id="RHZ55167.1"/>
    </source>
</evidence>
<dbReference type="GeneID" id="38128013"/>
<sequence>MDGISRVLNQCLEDFTALTDSDALTQYVAEVSHQRWLDELGRLRVWSGNNGAHEVGQASLDYRLRDASHLKKETIKLLNRMLQVLQEVREVVDDGGEENIDIEFDDEGDGDGHDDDARATTDSMTEIQHLYQSLVDIINLLFQISMAIRRPADHDRLLNMKIENASFFEPWAQRHISHKYPHAESDIVNRLSTAITRQKAILKYRERHRAKLGKGPFEGIETDSTRLADAEAAEMTAGYDQLCFRETDSSSDGSRTSYTASLIMTLGAISVPNPPRESLGKKPFECSYCFYTIFIRHQEDWARHVFRDLMPYVCLSKDCIIPSRLYESRKQWFRHMLEVTFEGHIGRHLEELALFVLRQTDVGNDMHSEVASPAAPVIVGVDACDQSPGSDGIKPDLRTDRTHEEAGGVGQDTQSLKEPFHHEPATPYDIQESYRASAGEYSSSVMDTLTTDFAQMGTRFLSQGSGGLNSDIFESHDHHPASPW</sequence>
<dbReference type="Proteomes" id="UP000215305">
    <property type="component" value="Unassembled WGS sequence"/>
</dbReference>
<dbReference type="AlphaFoldDB" id="A0A397GWZ6"/>
<comment type="caution">
    <text evidence="3">The sequence shown here is derived from an EMBL/GenBank/DDBJ whole genome shotgun (WGS) entry which is preliminary data.</text>
</comment>
<dbReference type="Pfam" id="PF26082">
    <property type="entry name" value="zf-C2H2_AcuF"/>
    <property type="match status" value="1"/>
</dbReference>
<feature type="compositionally biased region" description="Basic and acidic residues" evidence="1">
    <location>
        <begin position="393"/>
        <end position="406"/>
    </location>
</feature>
<feature type="domain" description="Oxidoreductase acuF-like C2H2 type zinc-finger" evidence="2">
    <location>
        <begin position="282"/>
        <end position="309"/>
    </location>
</feature>
<reference evidence="3" key="1">
    <citation type="submission" date="2018-08" db="EMBL/GenBank/DDBJ databases">
        <title>Draft genome sequence of azole-resistant Aspergillus thermomutatus (Neosartorya pseudofischeri) strain HMR AF 39, isolated from a human nasal aspirate.</title>
        <authorList>
            <person name="Parent-Michaud M."/>
            <person name="Dufresne P.J."/>
            <person name="Fournier E."/>
            <person name="Martineau C."/>
            <person name="Moreira S."/>
            <person name="Perkins V."/>
            <person name="De Repentigny L."/>
            <person name="Dufresne S.F."/>
        </authorList>
    </citation>
    <scope>NUCLEOTIDE SEQUENCE [LARGE SCALE GENOMIC DNA]</scope>
    <source>
        <strain evidence="3">HMR AF 39</strain>
    </source>
</reference>
<dbReference type="InterPro" id="IPR058925">
    <property type="entry name" value="zf-C2H2_AcuF"/>
</dbReference>
<accession>A0A397GWZ6</accession>
<dbReference type="EMBL" id="NKHU02000103">
    <property type="protein sequence ID" value="RHZ55167.1"/>
    <property type="molecule type" value="Genomic_DNA"/>
</dbReference>
<dbReference type="PANTHER" id="PTHR35391">
    <property type="entry name" value="C2H2-TYPE DOMAIN-CONTAINING PROTEIN-RELATED"/>
    <property type="match status" value="1"/>
</dbReference>
<keyword evidence="4" id="KW-1185">Reference proteome</keyword>
<evidence type="ECO:0000259" key="2">
    <source>
        <dbReference type="Pfam" id="PF26082"/>
    </source>
</evidence>
<dbReference type="OrthoDB" id="6133115at2759"/>
<proteinExistence type="predicted"/>
<dbReference type="VEuPathDB" id="FungiDB:CDV56_106039"/>
<dbReference type="PANTHER" id="PTHR35391:SF7">
    <property type="entry name" value="C2H2-TYPE DOMAIN-CONTAINING PROTEIN"/>
    <property type="match status" value="1"/>
</dbReference>
<dbReference type="RefSeq" id="XP_026614217.1">
    <property type="nucleotide sequence ID" value="XM_026759658.1"/>
</dbReference>
<organism evidence="3 4">
    <name type="scientific">Aspergillus thermomutatus</name>
    <name type="common">Neosartorya pseudofischeri</name>
    <dbReference type="NCBI Taxonomy" id="41047"/>
    <lineage>
        <taxon>Eukaryota</taxon>
        <taxon>Fungi</taxon>
        <taxon>Dikarya</taxon>
        <taxon>Ascomycota</taxon>
        <taxon>Pezizomycotina</taxon>
        <taxon>Eurotiomycetes</taxon>
        <taxon>Eurotiomycetidae</taxon>
        <taxon>Eurotiales</taxon>
        <taxon>Aspergillaceae</taxon>
        <taxon>Aspergillus</taxon>
        <taxon>Aspergillus subgen. Fumigati</taxon>
    </lineage>
</organism>
<protein>
    <recommendedName>
        <fullName evidence="2">Oxidoreductase acuF-like C2H2 type zinc-finger domain-containing protein</fullName>
    </recommendedName>
</protein>
<evidence type="ECO:0000256" key="1">
    <source>
        <dbReference type="SAM" id="MobiDB-lite"/>
    </source>
</evidence>
<feature type="region of interest" description="Disordered" evidence="1">
    <location>
        <begin position="389"/>
        <end position="430"/>
    </location>
</feature>
<name>A0A397GWZ6_ASPTH</name>
<dbReference type="STRING" id="41047.A0A397GWZ6"/>
<gene>
    <name evidence="3" type="ORF">CDV56_106039</name>
</gene>
<evidence type="ECO:0000313" key="4">
    <source>
        <dbReference type="Proteomes" id="UP000215305"/>
    </source>
</evidence>